<name>A0A8T1M4A5_CLOSI</name>
<keyword evidence="8" id="KW-0963">Cytoplasm</keyword>
<keyword evidence="9 13" id="KW-0328">Glycosyltransferase</keyword>
<reference evidence="13 14" key="1">
    <citation type="journal article" date="2018" name="Biotechnol. Adv.">
        <title>Improved genomic resources and new bioinformatic workflow for the carcinogenic parasite Clonorchis sinensis: Biotechnological implications.</title>
        <authorList>
            <person name="Wang D."/>
            <person name="Korhonen P.K."/>
            <person name="Gasser R.B."/>
            <person name="Young N.D."/>
        </authorList>
    </citation>
    <scope>NUCLEOTIDE SEQUENCE [LARGE SCALE GENOMIC DNA]</scope>
    <source>
        <strain evidence="13">Cs-k2</strain>
    </source>
</reference>
<keyword evidence="10" id="KW-0808">Transferase</keyword>
<dbReference type="EMBL" id="NIRI02000056">
    <property type="protein sequence ID" value="KAG5443561.1"/>
    <property type="molecule type" value="Genomic_DNA"/>
</dbReference>
<comment type="subcellular location">
    <subcellularLocation>
        <location evidence="3">Cytoplasm</location>
    </subcellularLocation>
</comment>
<dbReference type="GO" id="GO:0006168">
    <property type="term" value="P:adenine salvage"/>
    <property type="evidence" value="ECO:0007669"/>
    <property type="project" value="InterPro"/>
</dbReference>
<gene>
    <name evidence="13" type="ORF">CSKR_101126</name>
</gene>
<comment type="pathway">
    <text evidence="4">Purine metabolism; AMP biosynthesis via salvage pathway; AMP from adenine: step 1/1.</text>
</comment>
<comment type="similarity">
    <text evidence="5">Belongs to the purine/pyrimidine phosphoribosyltransferase family.</text>
</comment>
<evidence type="ECO:0000256" key="3">
    <source>
        <dbReference type="ARBA" id="ARBA00004496"/>
    </source>
</evidence>
<dbReference type="EC" id="2.4.2.7" evidence="6"/>
<evidence type="ECO:0000256" key="6">
    <source>
        <dbReference type="ARBA" id="ARBA00011893"/>
    </source>
</evidence>
<dbReference type="InterPro" id="IPR050054">
    <property type="entry name" value="UPRTase/APRTase"/>
</dbReference>
<evidence type="ECO:0000256" key="11">
    <source>
        <dbReference type="ARBA" id="ARBA00022726"/>
    </source>
</evidence>
<dbReference type="InterPro" id="IPR005764">
    <property type="entry name" value="Ade_phspho_trans"/>
</dbReference>
<evidence type="ECO:0000256" key="4">
    <source>
        <dbReference type="ARBA" id="ARBA00004659"/>
    </source>
</evidence>
<evidence type="ECO:0000256" key="1">
    <source>
        <dbReference type="ARBA" id="ARBA00000868"/>
    </source>
</evidence>
<evidence type="ECO:0000313" key="13">
    <source>
        <dbReference type="EMBL" id="KAG5443561.1"/>
    </source>
</evidence>
<dbReference type="HAMAP" id="MF_00004">
    <property type="entry name" value="Aden_phosphoribosyltr"/>
    <property type="match status" value="1"/>
</dbReference>
<dbReference type="GO" id="GO:0044209">
    <property type="term" value="P:AMP salvage"/>
    <property type="evidence" value="ECO:0007669"/>
    <property type="project" value="TreeGrafter"/>
</dbReference>
<dbReference type="Pfam" id="PF00156">
    <property type="entry name" value="Pribosyltran"/>
    <property type="match status" value="1"/>
</dbReference>
<dbReference type="GO" id="GO:0002055">
    <property type="term" value="F:adenine binding"/>
    <property type="evidence" value="ECO:0007669"/>
    <property type="project" value="TreeGrafter"/>
</dbReference>
<dbReference type="OrthoDB" id="363185at2759"/>
<evidence type="ECO:0000256" key="10">
    <source>
        <dbReference type="ARBA" id="ARBA00022679"/>
    </source>
</evidence>
<dbReference type="AlphaFoldDB" id="A0A8T1M4A5"/>
<dbReference type="Proteomes" id="UP000286415">
    <property type="component" value="Unassembled WGS sequence"/>
</dbReference>
<dbReference type="Gene3D" id="3.40.50.2020">
    <property type="match status" value="1"/>
</dbReference>
<organism evidence="13 14">
    <name type="scientific">Clonorchis sinensis</name>
    <name type="common">Chinese liver fluke</name>
    <dbReference type="NCBI Taxonomy" id="79923"/>
    <lineage>
        <taxon>Eukaryota</taxon>
        <taxon>Metazoa</taxon>
        <taxon>Spiralia</taxon>
        <taxon>Lophotrochozoa</taxon>
        <taxon>Platyhelminthes</taxon>
        <taxon>Trematoda</taxon>
        <taxon>Digenea</taxon>
        <taxon>Opisthorchiida</taxon>
        <taxon>Opisthorchiata</taxon>
        <taxon>Opisthorchiidae</taxon>
        <taxon>Clonorchis</taxon>
    </lineage>
</organism>
<evidence type="ECO:0000256" key="5">
    <source>
        <dbReference type="ARBA" id="ARBA00008391"/>
    </source>
</evidence>
<sequence>MLGVVGEQNANCRWRVREPSGFSACYELAMTAPEEREKRLEEIEAAIRVYPDFPLKGVLFRDIFGVFRDAQLCEKLFSELLSLVQEKVSQTHKIDAVVGLDARGFLFGPFISAGLKCAFIPARKAGKLPGPCHSISYDLEYGKATLEIQHDALKRDDRVLLLDDLLATGGSLKACVDLVRKAGAIPVAAVVVMELVDLPGKSLLDGAHVPVFSLFRF</sequence>
<dbReference type="GO" id="GO:0003999">
    <property type="term" value="F:adenine phosphoribosyltransferase activity"/>
    <property type="evidence" value="ECO:0007669"/>
    <property type="project" value="UniProtKB-EC"/>
</dbReference>
<evidence type="ECO:0000313" key="14">
    <source>
        <dbReference type="Proteomes" id="UP000286415"/>
    </source>
</evidence>
<dbReference type="SUPFAM" id="SSF53271">
    <property type="entry name" value="PRTase-like"/>
    <property type="match status" value="1"/>
</dbReference>
<evidence type="ECO:0000256" key="8">
    <source>
        <dbReference type="ARBA" id="ARBA00022490"/>
    </source>
</evidence>
<reference evidence="13 14" key="2">
    <citation type="journal article" date="2021" name="Genomics">
        <title>High-quality reference genome for Clonorchis sinensis.</title>
        <authorList>
            <person name="Young N.D."/>
            <person name="Stroehlein A.J."/>
            <person name="Kinkar L."/>
            <person name="Wang T."/>
            <person name="Sohn W.M."/>
            <person name="Chang B.C.H."/>
            <person name="Kaur P."/>
            <person name="Weisz D."/>
            <person name="Dudchenko O."/>
            <person name="Aiden E.L."/>
            <person name="Korhonen P.K."/>
            <person name="Gasser R.B."/>
        </authorList>
    </citation>
    <scope>NUCLEOTIDE SEQUENCE [LARGE SCALE GENOMIC DNA]</scope>
    <source>
        <strain evidence="13">Cs-k2</strain>
    </source>
</reference>
<dbReference type="CDD" id="cd06223">
    <property type="entry name" value="PRTases_typeI"/>
    <property type="match status" value="1"/>
</dbReference>
<evidence type="ECO:0000256" key="9">
    <source>
        <dbReference type="ARBA" id="ARBA00022676"/>
    </source>
</evidence>
<dbReference type="GO" id="GO:0005737">
    <property type="term" value="C:cytoplasm"/>
    <property type="evidence" value="ECO:0007669"/>
    <property type="project" value="UniProtKB-SubCell"/>
</dbReference>
<evidence type="ECO:0000256" key="7">
    <source>
        <dbReference type="ARBA" id="ARBA00017366"/>
    </source>
</evidence>
<proteinExistence type="inferred from homology"/>
<dbReference type="PANTHER" id="PTHR32315">
    <property type="entry name" value="ADENINE PHOSPHORIBOSYLTRANSFERASE"/>
    <property type="match status" value="1"/>
</dbReference>
<accession>A0A8T1M4A5</accession>
<comment type="catalytic activity">
    <reaction evidence="1">
        <text>AMP + diphosphate = 5-phospho-alpha-D-ribose 1-diphosphate + adenine</text>
        <dbReference type="Rhea" id="RHEA:16609"/>
        <dbReference type="ChEBI" id="CHEBI:16708"/>
        <dbReference type="ChEBI" id="CHEBI:33019"/>
        <dbReference type="ChEBI" id="CHEBI:58017"/>
        <dbReference type="ChEBI" id="CHEBI:456215"/>
        <dbReference type="EC" id="2.4.2.7"/>
    </reaction>
</comment>
<dbReference type="InterPro" id="IPR000836">
    <property type="entry name" value="PRTase_dom"/>
</dbReference>
<comment type="function">
    <text evidence="2">Catalyzes a salvage reaction resulting in the formation of AMP, that is energically less costly than de novo synthesis.</text>
</comment>
<feature type="domain" description="Phosphoribosyltransferase" evidence="12">
    <location>
        <begin position="84"/>
        <end position="193"/>
    </location>
</feature>
<dbReference type="PANTHER" id="PTHR32315:SF3">
    <property type="entry name" value="ADENINE PHOSPHORIBOSYLTRANSFERASE"/>
    <property type="match status" value="1"/>
</dbReference>
<dbReference type="GO" id="GO:0016208">
    <property type="term" value="F:AMP binding"/>
    <property type="evidence" value="ECO:0007669"/>
    <property type="project" value="TreeGrafter"/>
</dbReference>
<comment type="caution">
    <text evidence="13">The sequence shown here is derived from an EMBL/GenBank/DDBJ whole genome shotgun (WGS) entry which is preliminary data.</text>
</comment>
<dbReference type="GO" id="GO:0006166">
    <property type="term" value="P:purine ribonucleoside salvage"/>
    <property type="evidence" value="ECO:0007669"/>
    <property type="project" value="UniProtKB-KW"/>
</dbReference>
<dbReference type="InterPro" id="IPR029057">
    <property type="entry name" value="PRTase-like"/>
</dbReference>
<dbReference type="NCBIfam" id="NF002636">
    <property type="entry name" value="PRK02304.1-5"/>
    <property type="match status" value="1"/>
</dbReference>
<evidence type="ECO:0000259" key="12">
    <source>
        <dbReference type="Pfam" id="PF00156"/>
    </source>
</evidence>
<evidence type="ECO:0000256" key="2">
    <source>
        <dbReference type="ARBA" id="ARBA00003968"/>
    </source>
</evidence>
<keyword evidence="11" id="KW-0660">Purine salvage</keyword>
<protein>
    <recommendedName>
        <fullName evidence="7">Adenine phosphoribosyltransferase</fullName>
        <ecNumber evidence="6">2.4.2.7</ecNumber>
    </recommendedName>
</protein>
<dbReference type="FunFam" id="3.40.50.2020:FF:000021">
    <property type="entry name" value="Adenine phosphoribosyltransferase"/>
    <property type="match status" value="1"/>
</dbReference>
<keyword evidence="14" id="KW-1185">Reference proteome</keyword>